<dbReference type="RefSeq" id="WP_369147551.1">
    <property type="nucleotide sequence ID" value="NZ_CP163444.1"/>
</dbReference>
<accession>A0AB39T8Y7</accession>
<dbReference type="InterPro" id="IPR045684">
    <property type="entry name" value="DUF6191"/>
</dbReference>
<reference evidence="1" key="1">
    <citation type="submission" date="2024-07" db="EMBL/GenBank/DDBJ databases">
        <authorList>
            <person name="Yu S.T."/>
        </authorList>
    </citation>
    <scope>NUCLEOTIDE SEQUENCE</scope>
    <source>
        <strain evidence="1">R44</strain>
    </source>
</reference>
<dbReference type="AlphaFoldDB" id="A0AB39T8Y7"/>
<proteinExistence type="predicted"/>
<gene>
    <name evidence="1" type="ORF">AB5J54_32875</name>
</gene>
<sequence length="113" mass="12181">MVMMVGLMVMAVVVLVPFLLGAARHVVLRTGRPRWVRRLLAARAKDTPTGAGLTATDELLAFLNANKRVQIEQREEERLIRHDVQDGAPPRTGVDLDAGTAVIRSGGSGADGR</sequence>
<organism evidence="1">
    <name type="scientific">Streptomyces sp. R44</name>
    <dbReference type="NCBI Taxonomy" id="3238633"/>
    <lineage>
        <taxon>Bacteria</taxon>
        <taxon>Bacillati</taxon>
        <taxon>Actinomycetota</taxon>
        <taxon>Actinomycetes</taxon>
        <taxon>Kitasatosporales</taxon>
        <taxon>Streptomycetaceae</taxon>
        <taxon>Streptomyces</taxon>
    </lineage>
</organism>
<name>A0AB39T8Y7_9ACTN</name>
<dbReference type="Pfam" id="PF19690">
    <property type="entry name" value="DUF6191"/>
    <property type="match status" value="1"/>
</dbReference>
<dbReference type="EMBL" id="CP163444">
    <property type="protein sequence ID" value="XDQ75033.1"/>
    <property type="molecule type" value="Genomic_DNA"/>
</dbReference>
<protein>
    <submittedName>
        <fullName evidence="1">DUF6191 domain-containing protein</fullName>
    </submittedName>
</protein>
<evidence type="ECO:0000313" key="1">
    <source>
        <dbReference type="EMBL" id="XDQ75033.1"/>
    </source>
</evidence>